<accession>A0A074VV67</accession>
<name>A0A074VV67_AURM1</name>
<dbReference type="GeneID" id="63918002"/>
<feature type="compositionally biased region" description="Basic and acidic residues" evidence="1">
    <location>
        <begin position="53"/>
        <end position="64"/>
    </location>
</feature>
<dbReference type="EMBL" id="KL584832">
    <property type="protein sequence ID" value="KEQ63124.1"/>
    <property type="molecule type" value="Genomic_DNA"/>
</dbReference>
<keyword evidence="3" id="KW-1185">Reference proteome</keyword>
<gene>
    <name evidence="2" type="ORF">M437DRAFT_65727</name>
</gene>
<dbReference type="RefSeq" id="XP_040880147.1">
    <property type="nucleotide sequence ID" value="XM_041024629.1"/>
</dbReference>
<feature type="region of interest" description="Disordered" evidence="1">
    <location>
        <begin position="30"/>
        <end position="78"/>
    </location>
</feature>
<organism evidence="2 3">
    <name type="scientific">Aureobasidium melanogenum (strain CBS 110374)</name>
    <name type="common">Aureobasidium pullulans var. melanogenum</name>
    <dbReference type="NCBI Taxonomy" id="1043003"/>
    <lineage>
        <taxon>Eukaryota</taxon>
        <taxon>Fungi</taxon>
        <taxon>Dikarya</taxon>
        <taxon>Ascomycota</taxon>
        <taxon>Pezizomycotina</taxon>
        <taxon>Dothideomycetes</taxon>
        <taxon>Dothideomycetidae</taxon>
        <taxon>Dothideales</taxon>
        <taxon>Saccotheciaceae</taxon>
        <taxon>Aureobasidium</taxon>
    </lineage>
</organism>
<evidence type="ECO:0000256" key="1">
    <source>
        <dbReference type="SAM" id="MobiDB-lite"/>
    </source>
</evidence>
<feature type="compositionally biased region" description="Polar residues" evidence="1">
    <location>
        <begin position="113"/>
        <end position="126"/>
    </location>
</feature>
<protein>
    <submittedName>
        <fullName evidence="2">Uncharacterized protein</fullName>
    </submittedName>
</protein>
<evidence type="ECO:0000313" key="2">
    <source>
        <dbReference type="EMBL" id="KEQ63124.1"/>
    </source>
</evidence>
<reference evidence="2 3" key="1">
    <citation type="journal article" date="2014" name="BMC Genomics">
        <title>Genome sequencing of four Aureobasidium pullulans varieties: biotechnological potential, stress tolerance, and description of new species.</title>
        <authorList>
            <person name="Gostin Ar C."/>
            <person name="Ohm R.A."/>
            <person name="Kogej T."/>
            <person name="Sonjak S."/>
            <person name="Turk M."/>
            <person name="Zajc J."/>
            <person name="Zalar P."/>
            <person name="Grube M."/>
            <person name="Sun H."/>
            <person name="Han J."/>
            <person name="Sharma A."/>
            <person name="Chiniquy J."/>
            <person name="Ngan C.Y."/>
            <person name="Lipzen A."/>
            <person name="Barry K."/>
            <person name="Grigoriev I.V."/>
            <person name="Gunde-Cimerman N."/>
        </authorList>
    </citation>
    <scope>NUCLEOTIDE SEQUENCE [LARGE SCALE GENOMIC DNA]</scope>
    <source>
        <strain evidence="2 3">CBS 110374</strain>
    </source>
</reference>
<dbReference type="HOGENOM" id="CLU_1618666_0_0_1"/>
<feature type="region of interest" description="Disordered" evidence="1">
    <location>
        <begin position="98"/>
        <end position="164"/>
    </location>
</feature>
<sequence>MPDINYRTKSWKQQAELTTDDANEIARLQGAPDLKFQKGQQPGTFEPLNEAEQAEKTPPDDVQQRKQPQNNDDEYDKHGFVISGTWLARKKLGQQAMINPQDDIEDDPYDTLKTITTTHHSQQRTAPKSDKKHDPFLERSAPGKQPLLESHVHLQGLKDHHKSP</sequence>
<feature type="compositionally biased region" description="Basic and acidic residues" evidence="1">
    <location>
        <begin position="127"/>
        <end position="137"/>
    </location>
</feature>
<dbReference type="AlphaFoldDB" id="A0A074VV67"/>
<proteinExistence type="predicted"/>
<evidence type="ECO:0000313" key="3">
    <source>
        <dbReference type="Proteomes" id="UP000030672"/>
    </source>
</evidence>
<dbReference type="Proteomes" id="UP000030672">
    <property type="component" value="Unassembled WGS sequence"/>
</dbReference>